<dbReference type="Proteomes" id="UP001165121">
    <property type="component" value="Unassembled WGS sequence"/>
</dbReference>
<dbReference type="OrthoDB" id="125320at2759"/>
<sequence>MLVNSEHHWGAVVTQIPLDQVDRPLADEDHAPSMFLSGAFSGAAIRWAIIEKEAFALVETCKLYFLDAVCGVLVPKYIADKLKQWAILLMAYDFDMTDIAGADNVWADLLSRWVSPLTQLCAIRLVTPPKLPVLDDRFCWSTLGSVVQAQATETLSTDLKLTRADHDIWRTASGACRVPARATDLELLFLIVAHDGSAGPCGSDATFQVIQERFGGKESGMTLYSS</sequence>
<reference evidence="1" key="1">
    <citation type="submission" date="2023-04" db="EMBL/GenBank/DDBJ databases">
        <title>Phytophthora fragariaefolia NBRC 109709.</title>
        <authorList>
            <person name="Ichikawa N."/>
            <person name="Sato H."/>
            <person name="Tonouchi N."/>
        </authorList>
    </citation>
    <scope>NUCLEOTIDE SEQUENCE</scope>
    <source>
        <strain evidence="1">NBRC 109709</strain>
    </source>
</reference>
<protein>
    <submittedName>
        <fullName evidence="1">Unnamed protein product</fullName>
    </submittedName>
</protein>
<organism evidence="1 2">
    <name type="scientific">Phytophthora fragariaefolia</name>
    <dbReference type="NCBI Taxonomy" id="1490495"/>
    <lineage>
        <taxon>Eukaryota</taxon>
        <taxon>Sar</taxon>
        <taxon>Stramenopiles</taxon>
        <taxon>Oomycota</taxon>
        <taxon>Peronosporomycetes</taxon>
        <taxon>Peronosporales</taxon>
        <taxon>Peronosporaceae</taxon>
        <taxon>Phytophthora</taxon>
    </lineage>
</organism>
<keyword evidence="2" id="KW-1185">Reference proteome</keyword>
<accession>A0A9W6XZC7</accession>
<proteinExistence type="predicted"/>
<name>A0A9W6XZC7_9STRA</name>
<dbReference type="AlphaFoldDB" id="A0A9W6XZC7"/>
<dbReference type="EMBL" id="BSXT01002401">
    <property type="protein sequence ID" value="GMF48751.1"/>
    <property type="molecule type" value="Genomic_DNA"/>
</dbReference>
<comment type="caution">
    <text evidence="1">The sequence shown here is derived from an EMBL/GenBank/DDBJ whole genome shotgun (WGS) entry which is preliminary data.</text>
</comment>
<evidence type="ECO:0000313" key="1">
    <source>
        <dbReference type="EMBL" id="GMF48751.1"/>
    </source>
</evidence>
<evidence type="ECO:0000313" key="2">
    <source>
        <dbReference type="Proteomes" id="UP001165121"/>
    </source>
</evidence>
<gene>
    <name evidence="1" type="ORF">Pfra01_001897900</name>
</gene>